<sequence length="216" mass="22815">MAVVAKICGLRTEETVRAAVAGGARYVGFVAYPPSPRHVAFHEAEALAALVPPHVLRVGLFVDPDDDLLGEWLEGGALDMLQLHGTESAKRVARIREMAELPVMKAIRVATRADVEQAVDVYGAVADRLMFDAAPLTDNPQALPGGNGVPFDWRILEGVTMPKPWMLSGGLTPENVAAAVQATGARIVDVSSGVESARGVKSAERIAAFLAATARL</sequence>
<dbReference type="GO" id="GO:0004640">
    <property type="term" value="F:phosphoribosylanthranilate isomerase activity"/>
    <property type="evidence" value="ECO:0007669"/>
    <property type="project" value="UniProtKB-UniRule"/>
</dbReference>
<dbReference type="EC" id="5.3.1.24" evidence="3 9"/>
<evidence type="ECO:0000256" key="7">
    <source>
        <dbReference type="ARBA" id="ARBA00023141"/>
    </source>
</evidence>
<dbReference type="PANTHER" id="PTHR42894:SF1">
    <property type="entry name" value="N-(5'-PHOSPHORIBOSYL)ANTHRANILATE ISOMERASE"/>
    <property type="match status" value="1"/>
</dbReference>
<dbReference type="GO" id="GO:0000162">
    <property type="term" value="P:L-tryptophan biosynthetic process"/>
    <property type="evidence" value="ECO:0007669"/>
    <property type="project" value="UniProtKB-UniRule"/>
</dbReference>
<dbReference type="SUPFAM" id="SSF51366">
    <property type="entry name" value="Ribulose-phoshate binding barrel"/>
    <property type="match status" value="1"/>
</dbReference>
<comment type="pathway">
    <text evidence="2 9">Amino-acid biosynthesis; L-tryptophan biosynthesis; L-tryptophan from chorismate: step 3/5.</text>
</comment>
<dbReference type="OrthoDB" id="9796196at2"/>
<dbReference type="Gene3D" id="3.20.20.70">
    <property type="entry name" value="Aldolase class I"/>
    <property type="match status" value="1"/>
</dbReference>
<evidence type="ECO:0000256" key="2">
    <source>
        <dbReference type="ARBA" id="ARBA00004664"/>
    </source>
</evidence>
<name>A0A5C8PMN0_9HYPH</name>
<dbReference type="Proteomes" id="UP000321638">
    <property type="component" value="Unassembled WGS sequence"/>
</dbReference>
<reference evidence="11 12" key="1">
    <citation type="submission" date="2019-06" db="EMBL/GenBank/DDBJ databases">
        <title>New taxonomy in bacterial strain CC-CFT640, isolated from vineyard.</title>
        <authorList>
            <person name="Lin S.-Y."/>
            <person name="Tsai C.-F."/>
            <person name="Young C.-C."/>
        </authorList>
    </citation>
    <scope>NUCLEOTIDE SEQUENCE [LARGE SCALE GENOMIC DNA]</scope>
    <source>
        <strain evidence="11 12">CC-CFT640</strain>
    </source>
</reference>
<evidence type="ECO:0000256" key="9">
    <source>
        <dbReference type="HAMAP-Rule" id="MF_00135"/>
    </source>
</evidence>
<dbReference type="UniPathway" id="UPA00035">
    <property type="reaction ID" value="UER00042"/>
</dbReference>
<feature type="domain" description="N-(5'phosphoribosyl) anthranilate isomerase (PRAI)" evidence="10">
    <location>
        <begin position="5"/>
        <end position="210"/>
    </location>
</feature>
<dbReference type="CDD" id="cd00405">
    <property type="entry name" value="PRAI"/>
    <property type="match status" value="1"/>
</dbReference>
<proteinExistence type="inferred from homology"/>
<keyword evidence="7 9" id="KW-0057">Aromatic amino acid biosynthesis</keyword>
<dbReference type="EMBL" id="VDUZ01000016">
    <property type="protein sequence ID" value="TXL74880.1"/>
    <property type="molecule type" value="Genomic_DNA"/>
</dbReference>
<accession>A0A5C8PMN0</accession>
<evidence type="ECO:0000256" key="1">
    <source>
        <dbReference type="ARBA" id="ARBA00001164"/>
    </source>
</evidence>
<comment type="caution">
    <text evidence="11">The sequence shown here is derived from an EMBL/GenBank/DDBJ whole genome shotgun (WGS) entry which is preliminary data.</text>
</comment>
<keyword evidence="5 9" id="KW-0028">Amino-acid biosynthesis</keyword>
<dbReference type="HAMAP" id="MF_00135">
    <property type="entry name" value="PRAI"/>
    <property type="match status" value="1"/>
</dbReference>
<evidence type="ECO:0000256" key="6">
    <source>
        <dbReference type="ARBA" id="ARBA00022822"/>
    </source>
</evidence>
<dbReference type="AlphaFoldDB" id="A0A5C8PMN0"/>
<dbReference type="InterPro" id="IPR013785">
    <property type="entry name" value="Aldolase_TIM"/>
</dbReference>
<keyword evidence="6 9" id="KW-0822">Tryptophan biosynthesis</keyword>
<dbReference type="Pfam" id="PF00697">
    <property type="entry name" value="PRAI"/>
    <property type="match status" value="1"/>
</dbReference>
<evidence type="ECO:0000256" key="8">
    <source>
        <dbReference type="ARBA" id="ARBA00023235"/>
    </source>
</evidence>
<comment type="similarity">
    <text evidence="9">Belongs to the TrpF family.</text>
</comment>
<dbReference type="InterPro" id="IPR001240">
    <property type="entry name" value="PRAI_dom"/>
</dbReference>
<dbReference type="RefSeq" id="WP_147847923.1">
    <property type="nucleotide sequence ID" value="NZ_VDUZ01000016.1"/>
</dbReference>
<keyword evidence="12" id="KW-1185">Reference proteome</keyword>
<dbReference type="InterPro" id="IPR044643">
    <property type="entry name" value="TrpF_fam"/>
</dbReference>
<comment type="catalytic activity">
    <reaction evidence="1 9">
        <text>N-(5-phospho-beta-D-ribosyl)anthranilate = 1-(2-carboxyphenylamino)-1-deoxy-D-ribulose 5-phosphate</text>
        <dbReference type="Rhea" id="RHEA:21540"/>
        <dbReference type="ChEBI" id="CHEBI:18277"/>
        <dbReference type="ChEBI" id="CHEBI:58613"/>
        <dbReference type="EC" id="5.3.1.24"/>
    </reaction>
</comment>
<evidence type="ECO:0000256" key="3">
    <source>
        <dbReference type="ARBA" id="ARBA00012572"/>
    </source>
</evidence>
<evidence type="ECO:0000313" key="11">
    <source>
        <dbReference type="EMBL" id="TXL74880.1"/>
    </source>
</evidence>
<dbReference type="PANTHER" id="PTHR42894">
    <property type="entry name" value="N-(5'-PHOSPHORIBOSYL)ANTHRANILATE ISOMERASE"/>
    <property type="match status" value="1"/>
</dbReference>
<evidence type="ECO:0000313" key="12">
    <source>
        <dbReference type="Proteomes" id="UP000321638"/>
    </source>
</evidence>
<dbReference type="NCBIfam" id="NF002295">
    <property type="entry name" value="PRK01222.1-1"/>
    <property type="match status" value="1"/>
</dbReference>
<keyword evidence="8 9" id="KW-0413">Isomerase</keyword>
<organism evidence="11 12">
    <name type="scientific">Vineibacter terrae</name>
    <dbReference type="NCBI Taxonomy" id="2586908"/>
    <lineage>
        <taxon>Bacteria</taxon>
        <taxon>Pseudomonadati</taxon>
        <taxon>Pseudomonadota</taxon>
        <taxon>Alphaproteobacteria</taxon>
        <taxon>Hyphomicrobiales</taxon>
        <taxon>Vineibacter</taxon>
    </lineage>
</organism>
<evidence type="ECO:0000256" key="4">
    <source>
        <dbReference type="ARBA" id="ARBA00022272"/>
    </source>
</evidence>
<gene>
    <name evidence="9" type="primary">trpF</name>
    <name evidence="11" type="ORF">FHP25_15840</name>
</gene>
<dbReference type="InterPro" id="IPR011060">
    <property type="entry name" value="RibuloseP-bd_barrel"/>
</dbReference>
<evidence type="ECO:0000259" key="10">
    <source>
        <dbReference type="Pfam" id="PF00697"/>
    </source>
</evidence>
<protein>
    <recommendedName>
        <fullName evidence="4 9">N-(5'-phosphoribosyl)anthranilate isomerase</fullName>
        <shortName evidence="9">PRAI</shortName>
        <ecNumber evidence="3 9">5.3.1.24</ecNumber>
    </recommendedName>
</protein>
<evidence type="ECO:0000256" key="5">
    <source>
        <dbReference type="ARBA" id="ARBA00022605"/>
    </source>
</evidence>